<evidence type="ECO:0000256" key="4">
    <source>
        <dbReference type="ARBA" id="ARBA00022692"/>
    </source>
</evidence>
<comment type="function">
    <text evidence="10">NDH-1 shuttles electrons from NADH, via FMN and iron-sulfur (Fe-S) centers, to quinones in the respiratory chain.</text>
</comment>
<feature type="transmembrane region" description="Helical" evidence="11">
    <location>
        <begin position="6"/>
        <end position="29"/>
    </location>
</feature>
<evidence type="ECO:0000256" key="7">
    <source>
        <dbReference type="ARBA" id="ARBA00023027"/>
    </source>
</evidence>
<keyword evidence="8" id="KW-0830">Ubiquinone</keyword>
<dbReference type="FunFam" id="1.20.58.1610:FF:000004">
    <property type="entry name" value="NADH-quinone oxidoreductase subunit A"/>
    <property type="match status" value="1"/>
</dbReference>
<evidence type="ECO:0000256" key="10">
    <source>
        <dbReference type="RuleBase" id="RU003639"/>
    </source>
</evidence>
<protein>
    <recommendedName>
        <fullName evidence="10">NADH-quinone oxidoreductase subunit</fullName>
        <ecNumber evidence="10">7.1.1.-</ecNumber>
    </recommendedName>
</protein>
<dbReference type="Pfam" id="PF00507">
    <property type="entry name" value="Oxidored_q4"/>
    <property type="match status" value="1"/>
</dbReference>
<dbReference type="PANTHER" id="PTHR11058">
    <property type="entry name" value="NADH-UBIQUINONE OXIDOREDUCTASE CHAIN 3"/>
    <property type="match status" value="1"/>
</dbReference>
<keyword evidence="3" id="KW-0813">Transport</keyword>
<reference evidence="12 13" key="1">
    <citation type="journal article" date="2019" name="ISME J.">
        <title>Deianiraea, an extracellular bacterium associated with the ciliate Paramecium, suggests an alternative scenario for the evolution of Rickettsiales.</title>
        <authorList>
            <person name="Castelli M."/>
            <person name="Sabaneyeva E."/>
            <person name="Lanzoni O."/>
            <person name="Lebedeva N."/>
            <person name="Floriano A.M."/>
            <person name="Gaiarsa S."/>
            <person name="Benken K."/>
            <person name="Modeo L."/>
            <person name="Bandi C."/>
            <person name="Potekhin A."/>
            <person name="Sassera D."/>
            <person name="Petroni G."/>
        </authorList>
    </citation>
    <scope>NUCLEOTIDE SEQUENCE [LARGE SCALE GENOMIC DNA]</scope>
    <source>
        <strain evidence="12">CyL4-1</strain>
    </source>
</reference>
<feature type="transmembrane region" description="Helical" evidence="11">
    <location>
        <begin position="87"/>
        <end position="107"/>
    </location>
</feature>
<dbReference type="EC" id="7.1.1.-" evidence="10"/>
<evidence type="ECO:0000256" key="6">
    <source>
        <dbReference type="ARBA" id="ARBA00022989"/>
    </source>
</evidence>
<dbReference type="EMBL" id="CP029077">
    <property type="protein sequence ID" value="QED23092.1"/>
    <property type="molecule type" value="Genomic_DNA"/>
</dbReference>
<evidence type="ECO:0000256" key="3">
    <source>
        <dbReference type="ARBA" id="ARBA00022448"/>
    </source>
</evidence>
<evidence type="ECO:0000313" key="13">
    <source>
        <dbReference type="Proteomes" id="UP000321934"/>
    </source>
</evidence>
<dbReference type="InterPro" id="IPR038430">
    <property type="entry name" value="NDAH_ubi_oxred_su3_sf"/>
</dbReference>
<comment type="similarity">
    <text evidence="2 10">Belongs to the complex I subunit 3 family.</text>
</comment>
<comment type="catalytic activity">
    <reaction evidence="10">
        <text>a quinone + NADH + 5 H(+)(in) = a quinol + NAD(+) + 4 H(+)(out)</text>
        <dbReference type="Rhea" id="RHEA:57888"/>
        <dbReference type="ChEBI" id="CHEBI:15378"/>
        <dbReference type="ChEBI" id="CHEBI:24646"/>
        <dbReference type="ChEBI" id="CHEBI:57540"/>
        <dbReference type="ChEBI" id="CHEBI:57945"/>
        <dbReference type="ChEBI" id="CHEBI:132124"/>
    </reaction>
</comment>
<dbReference type="OrthoDB" id="9791970at2"/>
<dbReference type="GO" id="GO:0005886">
    <property type="term" value="C:plasma membrane"/>
    <property type="evidence" value="ECO:0007669"/>
    <property type="project" value="UniProtKB-SubCell"/>
</dbReference>
<accession>A0A5B8XCQ0</accession>
<dbReference type="RefSeq" id="WP_146820385.1">
    <property type="nucleotide sequence ID" value="NZ_CP029077.1"/>
</dbReference>
<keyword evidence="10" id="KW-0874">Quinone</keyword>
<dbReference type="GO" id="GO:0008137">
    <property type="term" value="F:NADH dehydrogenase (ubiquinone) activity"/>
    <property type="evidence" value="ECO:0007669"/>
    <property type="project" value="InterPro"/>
</dbReference>
<keyword evidence="7 10" id="KW-0520">NAD</keyword>
<keyword evidence="5" id="KW-1278">Translocase</keyword>
<dbReference type="PANTHER" id="PTHR11058:SF9">
    <property type="entry name" value="NADH-UBIQUINONE OXIDOREDUCTASE CHAIN 3"/>
    <property type="match status" value="1"/>
</dbReference>
<evidence type="ECO:0000256" key="2">
    <source>
        <dbReference type="ARBA" id="ARBA00008472"/>
    </source>
</evidence>
<comment type="subcellular location">
    <subcellularLocation>
        <location evidence="10">Cell membrane</location>
        <topology evidence="10">Multi-pass membrane protein</topology>
    </subcellularLocation>
    <subcellularLocation>
        <location evidence="1">Membrane</location>
        <topology evidence="1">Multi-pass membrane protein</topology>
    </subcellularLocation>
</comment>
<evidence type="ECO:0000256" key="5">
    <source>
        <dbReference type="ARBA" id="ARBA00022967"/>
    </source>
</evidence>
<gene>
    <name evidence="12" type="ORF">Deia_00285</name>
</gene>
<evidence type="ECO:0000256" key="11">
    <source>
        <dbReference type="SAM" id="Phobius"/>
    </source>
</evidence>
<dbReference type="Gene3D" id="1.20.58.1610">
    <property type="entry name" value="NADH:ubiquinone/plastoquinone oxidoreductase, chain 3"/>
    <property type="match status" value="1"/>
</dbReference>
<sequence>MIDYFTILIFSIIGVLFSIVLISIPFFIAKYKPQKEKLSPYECGIVPFANARHPFDIQFYLVAMLFIIFDLEIVILFPWAIGLKTYSIIGFSSAMIFMTLLTVGLIYEWKSGALDW</sequence>
<name>A0A5B8XCQ0_9RICK</name>
<dbReference type="InterPro" id="IPR000440">
    <property type="entry name" value="NADH_UbQ/plastoQ_OxRdtase_su3"/>
</dbReference>
<keyword evidence="6 11" id="KW-1133">Transmembrane helix</keyword>
<evidence type="ECO:0000256" key="1">
    <source>
        <dbReference type="ARBA" id="ARBA00004141"/>
    </source>
</evidence>
<feature type="transmembrane region" description="Helical" evidence="11">
    <location>
        <begin position="59"/>
        <end position="81"/>
    </location>
</feature>
<evidence type="ECO:0000256" key="8">
    <source>
        <dbReference type="ARBA" id="ARBA00023075"/>
    </source>
</evidence>
<dbReference type="AlphaFoldDB" id="A0A5B8XCQ0"/>
<dbReference type="GO" id="GO:0048038">
    <property type="term" value="F:quinone binding"/>
    <property type="evidence" value="ECO:0007669"/>
    <property type="project" value="UniProtKB-KW"/>
</dbReference>
<keyword evidence="13" id="KW-1185">Reference proteome</keyword>
<dbReference type="Proteomes" id="UP000321934">
    <property type="component" value="Chromosome"/>
</dbReference>
<organism evidence="12 13">
    <name type="scientific">Candidatus Deianiraea vastatrix</name>
    <dbReference type="NCBI Taxonomy" id="2163644"/>
    <lineage>
        <taxon>Bacteria</taxon>
        <taxon>Pseudomonadati</taxon>
        <taxon>Pseudomonadota</taxon>
        <taxon>Alphaproteobacteria</taxon>
        <taxon>Rickettsiales</taxon>
        <taxon>Candidatus Deianiraeaceae</taxon>
        <taxon>Candidatus Deianiraea</taxon>
    </lineage>
</organism>
<evidence type="ECO:0000256" key="9">
    <source>
        <dbReference type="ARBA" id="ARBA00023136"/>
    </source>
</evidence>
<dbReference type="GO" id="GO:0030964">
    <property type="term" value="C:NADH dehydrogenase complex"/>
    <property type="evidence" value="ECO:0007669"/>
    <property type="project" value="TreeGrafter"/>
</dbReference>
<keyword evidence="4 10" id="KW-0812">Transmembrane</keyword>
<keyword evidence="9 11" id="KW-0472">Membrane</keyword>
<proteinExistence type="inferred from homology"/>
<evidence type="ECO:0000313" key="12">
    <source>
        <dbReference type="EMBL" id="QED23092.1"/>
    </source>
</evidence>